<name>A0A2T1GP03_9CYAN</name>
<organism evidence="2 3">
    <name type="scientific">Chamaesiphon polymorphus CCALA 037</name>
    <dbReference type="NCBI Taxonomy" id="2107692"/>
    <lineage>
        <taxon>Bacteria</taxon>
        <taxon>Bacillati</taxon>
        <taxon>Cyanobacteriota</taxon>
        <taxon>Cyanophyceae</taxon>
        <taxon>Gomontiellales</taxon>
        <taxon>Chamaesiphonaceae</taxon>
        <taxon>Chamaesiphon</taxon>
    </lineage>
</organism>
<sequence length="167" mass="17927">MSSHRLLSMATLCTLLLTAVATPQAQSQSAEGTLPYIYSNYTFPSARASIARHTIRLAIPTNSKSVSALKPTAPAGFTLNQKVVVFDHKTGKSLPVNVSIAGQTVELSFDRAVEPGTAIDIELNNVSVWGTARYYDLAVKFAGDNGSRLQVANDRFTNIGRTGLRLS</sequence>
<comment type="caution">
    <text evidence="2">The sequence shown here is derived from an EMBL/GenBank/DDBJ whole genome shotgun (WGS) entry which is preliminary data.</text>
</comment>
<feature type="chain" id="PRO_5015777815" description="DUF2808 domain-containing protein" evidence="1">
    <location>
        <begin position="26"/>
        <end position="167"/>
    </location>
</feature>
<dbReference type="Pfam" id="PF10989">
    <property type="entry name" value="DUF2808"/>
    <property type="match status" value="1"/>
</dbReference>
<dbReference type="RefSeq" id="WP_106299281.1">
    <property type="nucleotide sequence ID" value="NZ_PVWO01000001.1"/>
</dbReference>
<evidence type="ECO:0000313" key="2">
    <source>
        <dbReference type="EMBL" id="PSB59626.1"/>
    </source>
</evidence>
<evidence type="ECO:0000256" key="1">
    <source>
        <dbReference type="SAM" id="SignalP"/>
    </source>
</evidence>
<evidence type="ECO:0000313" key="3">
    <source>
        <dbReference type="Proteomes" id="UP000238937"/>
    </source>
</evidence>
<reference evidence="2 3" key="1">
    <citation type="submission" date="2018-03" db="EMBL/GenBank/DDBJ databases">
        <title>The ancient ancestry and fast evolution of plastids.</title>
        <authorList>
            <person name="Moore K.R."/>
            <person name="Magnabosco C."/>
            <person name="Momper L."/>
            <person name="Gold D.A."/>
            <person name="Bosak T."/>
            <person name="Fournier G.P."/>
        </authorList>
    </citation>
    <scope>NUCLEOTIDE SEQUENCE [LARGE SCALE GENOMIC DNA]</scope>
    <source>
        <strain evidence="2 3">CCALA 037</strain>
    </source>
</reference>
<keyword evidence="3" id="KW-1185">Reference proteome</keyword>
<accession>A0A2T1GP03</accession>
<dbReference type="OrthoDB" id="574511at2"/>
<proteinExistence type="predicted"/>
<protein>
    <recommendedName>
        <fullName evidence="4">DUF2808 domain-containing protein</fullName>
    </recommendedName>
</protein>
<evidence type="ECO:0008006" key="4">
    <source>
        <dbReference type="Google" id="ProtNLM"/>
    </source>
</evidence>
<dbReference type="AlphaFoldDB" id="A0A2T1GP03"/>
<feature type="signal peptide" evidence="1">
    <location>
        <begin position="1"/>
        <end position="25"/>
    </location>
</feature>
<dbReference type="EMBL" id="PVWO01000001">
    <property type="protein sequence ID" value="PSB59626.1"/>
    <property type="molecule type" value="Genomic_DNA"/>
</dbReference>
<dbReference type="Proteomes" id="UP000238937">
    <property type="component" value="Unassembled WGS sequence"/>
</dbReference>
<dbReference type="InterPro" id="IPR021256">
    <property type="entry name" value="DUF2808"/>
</dbReference>
<gene>
    <name evidence="2" type="ORF">C7B77_00070</name>
</gene>
<keyword evidence="1" id="KW-0732">Signal</keyword>